<accession>A0A067CV51</accession>
<dbReference type="OrthoDB" id="10403307at2759"/>
<reference evidence="1 2" key="1">
    <citation type="journal article" date="2013" name="PLoS Genet.">
        <title>Distinctive expansion of potential virulence genes in the genome of the oomycete fish pathogen Saprolegnia parasitica.</title>
        <authorList>
            <person name="Jiang R.H."/>
            <person name="de Bruijn I."/>
            <person name="Haas B.J."/>
            <person name="Belmonte R."/>
            <person name="Lobach L."/>
            <person name="Christie J."/>
            <person name="van den Ackerveken G."/>
            <person name="Bottin A."/>
            <person name="Bulone V."/>
            <person name="Diaz-Moreno S.M."/>
            <person name="Dumas B."/>
            <person name="Fan L."/>
            <person name="Gaulin E."/>
            <person name="Govers F."/>
            <person name="Grenville-Briggs L.J."/>
            <person name="Horner N.R."/>
            <person name="Levin J.Z."/>
            <person name="Mammella M."/>
            <person name="Meijer H.J."/>
            <person name="Morris P."/>
            <person name="Nusbaum C."/>
            <person name="Oome S."/>
            <person name="Phillips A.J."/>
            <person name="van Rooyen D."/>
            <person name="Rzeszutek E."/>
            <person name="Saraiva M."/>
            <person name="Secombes C.J."/>
            <person name="Seidl M.F."/>
            <person name="Snel B."/>
            <person name="Stassen J.H."/>
            <person name="Sykes S."/>
            <person name="Tripathy S."/>
            <person name="van den Berg H."/>
            <person name="Vega-Arreguin J.C."/>
            <person name="Wawra S."/>
            <person name="Young S.K."/>
            <person name="Zeng Q."/>
            <person name="Dieguez-Uribeondo J."/>
            <person name="Russ C."/>
            <person name="Tyler B.M."/>
            <person name="van West P."/>
        </authorList>
    </citation>
    <scope>NUCLEOTIDE SEQUENCE [LARGE SCALE GENOMIC DNA]</scope>
    <source>
        <strain evidence="1 2">CBS 223.65</strain>
    </source>
</reference>
<dbReference type="RefSeq" id="XP_012195129.1">
    <property type="nucleotide sequence ID" value="XM_012339739.1"/>
</dbReference>
<proteinExistence type="predicted"/>
<evidence type="ECO:0000313" key="1">
    <source>
        <dbReference type="EMBL" id="KDO34393.1"/>
    </source>
</evidence>
<dbReference type="Proteomes" id="UP000030745">
    <property type="component" value="Unassembled WGS sequence"/>
</dbReference>
<dbReference type="VEuPathDB" id="FungiDB:SPRG_01529"/>
<evidence type="ECO:0000313" key="2">
    <source>
        <dbReference type="Proteomes" id="UP000030745"/>
    </source>
</evidence>
<name>A0A067CV51_SAPPC</name>
<dbReference type="EMBL" id="KK583191">
    <property type="protein sequence ID" value="KDO34393.1"/>
    <property type="molecule type" value="Genomic_DNA"/>
</dbReference>
<gene>
    <name evidence="1" type="ORF">SPRG_01529</name>
</gene>
<dbReference type="GeneID" id="24124115"/>
<dbReference type="KEGG" id="spar:SPRG_01529"/>
<sequence>MDGALTLDGLETAAKVFCARDGEMSPMLIARNVPLVAWLDDETLHGRQFRVVFGATFDGDPRDPATLATIFIVRRTLSRAQAQSLGDTMDDLSIQKIDSRDAFSIGPCEDLTLDGKGRQPDIAIFQRIRGWKCLKDSCVVLELDYKNRSFSVLELWIKDFISLETRTAIAIKLLRIQKAKLVALAQSRSSTFWAEAALRRSNLLRALARRRSRLNLCTG</sequence>
<dbReference type="AlphaFoldDB" id="A0A067CV51"/>
<protein>
    <submittedName>
        <fullName evidence="1">Uncharacterized protein</fullName>
    </submittedName>
</protein>
<organism evidence="1 2">
    <name type="scientific">Saprolegnia parasitica (strain CBS 223.65)</name>
    <dbReference type="NCBI Taxonomy" id="695850"/>
    <lineage>
        <taxon>Eukaryota</taxon>
        <taxon>Sar</taxon>
        <taxon>Stramenopiles</taxon>
        <taxon>Oomycota</taxon>
        <taxon>Saprolegniomycetes</taxon>
        <taxon>Saprolegniales</taxon>
        <taxon>Saprolegniaceae</taxon>
        <taxon>Saprolegnia</taxon>
    </lineage>
</organism>
<keyword evidence="2" id="KW-1185">Reference proteome</keyword>